<keyword evidence="2" id="KW-1185">Reference proteome</keyword>
<proteinExistence type="predicted"/>
<evidence type="ECO:0000313" key="2">
    <source>
        <dbReference type="Proteomes" id="UP000275925"/>
    </source>
</evidence>
<accession>A0A388TJP4</accession>
<name>A0A388TJP4_9BACT</name>
<dbReference type="Proteomes" id="UP000275925">
    <property type="component" value="Unassembled WGS sequence"/>
</dbReference>
<comment type="caution">
    <text evidence="1">The sequence shown here is derived from an EMBL/GenBank/DDBJ whole genome shotgun (WGS) entry which is preliminary data.</text>
</comment>
<gene>
    <name evidence="1" type="ORF">NO2_1465</name>
</gene>
<organism evidence="1 2">
    <name type="scientific">Candidatus Termititenax persephonae</name>
    <dbReference type="NCBI Taxonomy" id="2218525"/>
    <lineage>
        <taxon>Bacteria</taxon>
        <taxon>Bacillati</taxon>
        <taxon>Candidatus Margulisiibacteriota</taxon>
        <taxon>Candidatus Termititenacia</taxon>
        <taxon>Candidatus Termititenacales</taxon>
        <taxon>Candidatus Termititenacaceae</taxon>
        <taxon>Candidatus Termititenax</taxon>
    </lineage>
</organism>
<feature type="non-terminal residue" evidence="1">
    <location>
        <position position="27"/>
    </location>
</feature>
<dbReference type="EMBL" id="BGZO01000079">
    <property type="protein sequence ID" value="GBR77003.1"/>
    <property type="molecule type" value="Genomic_DNA"/>
</dbReference>
<sequence length="27" mass="3055">MQIAIFKEQFVTKESIAKQIAGIFAKN</sequence>
<reference evidence="1 2" key="1">
    <citation type="journal article" date="2019" name="ISME J.">
        <title>Genome analyses of uncultured TG2/ZB3 bacteria in 'Margulisbacteria' specifically attached to ectosymbiotic spirochetes of protists in the termite gut.</title>
        <authorList>
            <person name="Utami Y.D."/>
            <person name="Kuwahara H."/>
            <person name="Igai K."/>
            <person name="Murakami T."/>
            <person name="Sugaya K."/>
            <person name="Morikawa T."/>
            <person name="Nagura Y."/>
            <person name="Yuki M."/>
            <person name="Deevong P."/>
            <person name="Inoue T."/>
            <person name="Kihara K."/>
            <person name="Lo N."/>
            <person name="Yamada A."/>
            <person name="Ohkuma M."/>
            <person name="Hongoh Y."/>
        </authorList>
    </citation>
    <scope>NUCLEOTIDE SEQUENCE [LARGE SCALE GENOMIC DNA]</scope>
    <source>
        <strain evidence="1">NkOx7-02</strain>
    </source>
</reference>
<protein>
    <submittedName>
        <fullName evidence="1">Uncharacterized protein</fullName>
    </submittedName>
</protein>
<dbReference type="AlphaFoldDB" id="A0A388TJP4"/>
<evidence type="ECO:0000313" key="1">
    <source>
        <dbReference type="EMBL" id="GBR77003.1"/>
    </source>
</evidence>